<keyword evidence="3 10" id="KW-0444">Lipid biosynthesis</keyword>
<comment type="function">
    <text evidence="10">Functions in the biosynthesis of the anionic phospholipids phosphatidylglycerol and cardiolipin.</text>
</comment>
<keyword evidence="8 10" id="KW-1208">Phospholipid metabolism</keyword>
<sequence length="500" mass="56081">MSVLNANRRCAAALFKSISFHRNISTQHLHPCLRDLASALAVNQPCFSLSSKDVHILHEPAHFYSRLLNVIRRARRRIFLSSLYLGSEERELLDALSSALRENPDLHVYLLLDYNRSTRPGPSSPVLALLPLLRNHENRVHVSLFCSPMLSRLATSVVPPRFKEGWGTWHAKVYGSDDEVIVSGANLNRSYFTNRKDRYLHFTSQPILADYCFSFLRLISGFSYQLALPDSASTEPVIKWPNPSINPWKIQPLVERSLSNFQTRHLMSSAYPHAIESSSNDVLLFPMIQGGQFNIREEERTVSLLFHHLAPQISSSVVPTPLMNLTSGYFGLYRPYQDLILKSSIGCDILVASPQANGFYGSRGLSGLIPEGYTLLEQRFMRAVRAAGRDASSKGGSSGAVRLSEWVREGWTYHAKGIWFSPSQSSPPVLTLFGSTNLNSRSANLDTELSFVMLTSSEALQKSFQAEVDGLWQCAVPWRGAERHVRWRTRTIVGMVGGML</sequence>
<feature type="domain" description="PLD phosphodiesterase" evidence="11">
    <location>
        <begin position="165"/>
        <end position="191"/>
    </location>
</feature>
<protein>
    <recommendedName>
        <fullName evidence="10">CDP-diacylglycerol--glycerol-3-phosphate 3-phosphatidyltransferase</fullName>
        <ecNumber evidence="10">2.7.8.5</ecNumber>
    </recommendedName>
</protein>
<dbReference type="HOGENOM" id="CLU_030471_1_0_1"/>
<evidence type="ECO:0000256" key="2">
    <source>
        <dbReference type="ARBA" id="ARBA00010682"/>
    </source>
</evidence>
<keyword evidence="10" id="KW-0067">ATP-binding</keyword>
<dbReference type="EC" id="2.7.8.5" evidence="10"/>
<comment type="similarity">
    <text evidence="2 10">Belongs to the CDP-alcohol phosphatidyltransferase class-II family.</text>
</comment>
<organism evidence="12 13">
    <name type="scientific">Pisolithus microcarpus 441</name>
    <dbReference type="NCBI Taxonomy" id="765257"/>
    <lineage>
        <taxon>Eukaryota</taxon>
        <taxon>Fungi</taxon>
        <taxon>Dikarya</taxon>
        <taxon>Basidiomycota</taxon>
        <taxon>Agaricomycotina</taxon>
        <taxon>Agaricomycetes</taxon>
        <taxon>Agaricomycetidae</taxon>
        <taxon>Boletales</taxon>
        <taxon>Sclerodermatineae</taxon>
        <taxon>Pisolithaceae</taxon>
        <taxon>Pisolithus</taxon>
    </lineage>
</organism>
<dbReference type="GO" id="GO:0005739">
    <property type="term" value="C:mitochondrion"/>
    <property type="evidence" value="ECO:0007669"/>
    <property type="project" value="UniProtKB-SubCell"/>
</dbReference>
<dbReference type="GO" id="GO:0005524">
    <property type="term" value="F:ATP binding"/>
    <property type="evidence" value="ECO:0007669"/>
    <property type="project" value="UniProtKB-KW"/>
</dbReference>
<comment type="pathway">
    <text evidence="1 10">Phospholipid metabolism; phosphatidylglycerol biosynthesis; phosphatidylglycerol from CDP-diacylglycerol: step 1/2.</text>
</comment>
<comment type="subcellular location">
    <subcellularLocation>
        <location evidence="10">Mitochondrion</location>
    </subcellularLocation>
</comment>
<evidence type="ECO:0000256" key="4">
    <source>
        <dbReference type="ARBA" id="ARBA00022679"/>
    </source>
</evidence>
<accession>A0A0D0A9M5</accession>
<reference evidence="12 13" key="1">
    <citation type="submission" date="2014-04" db="EMBL/GenBank/DDBJ databases">
        <authorList>
            <consortium name="DOE Joint Genome Institute"/>
            <person name="Kuo A."/>
            <person name="Kohler A."/>
            <person name="Costa M.D."/>
            <person name="Nagy L.G."/>
            <person name="Floudas D."/>
            <person name="Copeland A."/>
            <person name="Barry K.W."/>
            <person name="Cichocki N."/>
            <person name="Veneault-Fourrey C."/>
            <person name="LaButti K."/>
            <person name="Lindquist E.A."/>
            <person name="Lipzen A."/>
            <person name="Lundell T."/>
            <person name="Morin E."/>
            <person name="Murat C."/>
            <person name="Sun H."/>
            <person name="Tunlid A."/>
            <person name="Henrissat B."/>
            <person name="Grigoriev I.V."/>
            <person name="Hibbett D.S."/>
            <person name="Martin F."/>
            <person name="Nordberg H.P."/>
            <person name="Cantor M.N."/>
            <person name="Hua S.X."/>
        </authorList>
    </citation>
    <scope>NUCLEOTIDE SEQUENCE [LARGE SCALE GENOMIC DNA]</scope>
    <source>
        <strain evidence="12 13">441</strain>
    </source>
</reference>
<evidence type="ECO:0000256" key="3">
    <source>
        <dbReference type="ARBA" id="ARBA00022516"/>
    </source>
</evidence>
<dbReference type="PANTHER" id="PTHR12586:SF1">
    <property type="entry name" value="CDP-DIACYLGLYCEROL--GLYCEROL-3-PHOSPHATE 3-PHOSPHATIDYLTRANSFERASE, MITOCHONDRIAL"/>
    <property type="match status" value="1"/>
</dbReference>
<dbReference type="EMBL" id="KN833685">
    <property type="protein sequence ID" value="KIK30987.1"/>
    <property type="molecule type" value="Genomic_DNA"/>
</dbReference>
<dbReference type="Gene3D" id="3.30.870.10">
    <property type="entry name" value="Endonuclease Chain A"/>
    <property type="match status" value="2"/>
</dbReference>
<keyword evidence="5" id="KW-0677">Repeat</keyword>
<evidence type="ECO:0000256" key="1">
    <source>
        <dbReference type="ARBA" id="ARBA00005042"/>
    </source>
</evidence>
<evidence type="ECO:0000256" key="8">
    <source>
        <dbReference type="ARBA" id="ARBA00023264"/>
    </source>
</evidence>
<keyword evidence="7 10" id="KW-0594">Phospholipid biosynthesis</keyword>
<dbReference type="InterPro" id="IPR001736">
    <property type="entry name" value="PLipase_D/transphosphatidylase"/>
</dbReference>
<dbReference type="Proteomes" id="UP000054018">
    <property type="component" value="Unassembled WGS sequence"/>
</dbReference>
<dbReference type="PIRSF" id="PIRSF000850">
    <property type="entry name" value="Phospholipase_D_PSS"/>
    <property type="match status" value="1"/>
</dbReference>
<proteinExistence type="inferred from homology"/>
<dbReference type="SMART" id="SM00155">
    <property type="entry name" value="PLDc"/>
    <property type="match status" value="2"/>
</dbReference>
<keyword evidence="4 10" id="KW-0808">Transferase</keyword>
<evidence type="ECO:0000256" key="10">
    <source>
        <dbReference type="RuleBase" id="RU365024"/>
    </source>
</evidence>
<evidence type="ECO:0000256" key="9">
    <source>
        <dbReference type="ARBA" id="ARBA00048586"/>
    </source>
</evidence>
<dbReference type="UniPathway" id="UPA00084">
    <property type="reaction ID" value="UER00503"/>
</dbReference>
<dbReference type="SUPFAM" id="SSF56024">
    <property type="entry name" value="Phospholipase D/nuclease"/>
    <property type="match status" value="1"/>
</dbReference>
<keyword evidence="13" id="KW-1185">Reference proteome</keyword>
<dbReference type="PANTHER" id="PTHR12586">
    <property type="entry name" value="CDP-DIACYLGLYCEROL--SERINE O-PHOSPHATIDYLTRANSFERASE"/>
    <property type="match status" value="1"/>
</dbReference>
<evidence type="ECO:0000256" key="6">
    <source>
        <dbReference type="ARBA" id="ARBA00023098"/>
    </source>
</evidence>
<feature type="domain" description="PLD phosphodiesterase" evidence="11">
    <location>
        <begin position="409"/>
        <end position="442"/>
    </location>
</feature>
<comment type="catalytic activity">
    <reaction evidence="9 10">
        <text>a CDP-1,2-diacyl-sn-glycerol + sn-glycerol 3-phosphate = a 1,2-diacyl-sn-glycero-3-phospho-(1'-sn-glycero-3'-phosphate) + CMP + H(+)</text>
        <dbReference type="Rhea" id="RHEA:12593"/>
        <dbReference type="ChEBI" id="CHEBI:15378"/>
        <dbReference type="ChEBI" id="CHEBI:57597"/>
        <dbReference type="ChEBI" id="CHEBI:58332"/>
        <dbReference type="ChEBI" id="CHEBI:60110"/>
        <dbReference type="ChEBI" id="CHEBI:60377"/>
        <dbReference type="EC" id="2.7.8.5"/>
    </reaction>
</comment>
<dbReference type="InterPro" id="IPR025202">
    <property type="entry name" value="PLD-like_dom"/>
</dbReference>
<keyword evidence="10" id="KW-0547">Nucleotide-binding</keyword>
<dbReference type="GO" id="GO:0008444">
    <property type="term" value="F:CDP-diacylglycerol-glycerol-3-phosphate 3-phosphatidyltransferase activity"/>
    <property type="evidence" value="ECO:0007669"/>
    <property type="project" value="UniProtKB-EC"/>
</dbReference>
<evidence type="ECO:0000313" key="12">
    <source>
        <dbReference type="EMBL" id="KIK30987.1"/>
    </source>
</evidence>
<gene>
    <name evidence="12" type="ORF">PISMIDRAFT_669927</name>
</gene>
<reference evidence="13" key="2">
    <citation type="submission" date="2015-01" db="EMBL/GenBank/DDBJ databases">
        <title>Evolutionary Origins and Diversification of the Mycorrhizal Mutualists.</title>
        <authorList>
            <consortium name="DOE Joint Genome Institute"/>
            <consortium name="Mycorrhizal Genomics Consortium"/>
            <person name="Kohler A."/>
            <person name="Kuo A."/>
            <person name="Nagy L.G."/>
            <person name="Floudas D."/>
            <person name="Copeland A."/>
            <person name="Barry K.W."/>
            <person name="Cichocki N."/>
            <person name="Veneault-Fourrey C."/>
            <person name="LaButti K."/>
            <person name="Lindquist E.A."/>
            <person name="Lipzen A."/>
            <person name="Lundell T."/>
            <person name="Morin E."/>
            <person name="Murat C."/>
            <person name="Riley R."/>
            <person name="Ohm R."/>
            <person name="Sun H."/>
            <person name="Tunlid A."/>
            <person name="Henrissat B."/>
            <person name="Grigoriev I.V."/>
            <person name="Hibbett D.S."/>
            <person name="Martin F."/>
        </authorList>
    </citation>
    <scope>NUCLEOTIDE SEQUENCE [LARGE SCALE GENOMIC DNA]</scope>
    <source>
        <strain evidence="13">441</strain>
    </source>
</reference>
<dbReference type="Pfam" id="PF13091">
    <property type="entry name" value="PLDc_2"/>
    <property type="match status" value="1"/>
</dbReference>
<evidence type="ECO:0000256" key="5">
    <source>
        <dbReference type="ARBA" id="ARBA00022737"/>
    </source>
</evidence>
<dbReference type="InterPro" id="IPR016270">
    <property type="entry name" value="PGS1"/>
</dbReference>
<evidence type="ECO:0000256" key="7">
    <source>
        <dbReference type="ARBA" id="ARBA00023209"/>
    </source>
</evidence>
<keyword evidence="6 10" id="KW-0443">Lipid metabolism</keyword>
<dbReference type="CDD" id="cd09135">
    <property type="entry name" value="PLDc_PGS1_euk_1"/>
    <property type="match status" value="1"/>
</dbReference>
<dbReference type="CDD" id="cd09137">
    <property type="entry name" value="PLDc_PGS1_euk_2"/>
    <property type="match status" value="1"/>
</dbReference>
<dbReference type="OrthoDB" id="10250191at2759"/>
<name>A0A0D0A9M5_9AGAM</name>
<dbReference type="STRING" id="765257.A0A0D0A9M5"/>
<evidence type="ECO:0000313" key="13">
    <source>
        <dbReference type="Proteomes" id="UP000054018"/>
    </source>
</evidence>
<keyword evidence="10" id="KW-0496">Mitochondrion</keyword>
<evidence type="ECO:0000259" key="11">
    <source>
        <dbReference type="SMART" id="SM00155"/>
    </source>
</evidence>
<dbReference type="AlphaFoldDB" id="A0A0D0A9M5"/>
<dbReference type="GO" id="GO:0032049">
    <property type="term" value="P:cardiolipin biosynthetic process"/>
    <property type="evidence" value="ECO:0007669"/>
    <property type="project" value="InterPro"/>
</dbReference>